<dbReference type="PANTHER" id="PTHR43116">
    <property type="entry name" value="PEPTIDE CHAIN RELEASE FACTOR 2"/>
    <property type="match status" value="1"/>
</dbReference>
<evidence type="ECO:0000259" key="2">
    <source>
        <dbReference type="PROSITE" id="PS00745"/>
    </source>
</evidence>
<organism evidence="3 4">
    <name type="scientific">Aureococcus anophagefferens</name>
    <name type="common">Harmful bloom alga</name>
    <dbReference type="NCBI Taxonomy" id="44056"/>
    <lineage>
        <taxon>Eukaryota</taxon>
        <taxon>Sar</taxon>
        <taxon>Stramenopiles</taxon>
        <taxon>Ochrophyta</taxon>
        <taxon>Pelagophyceae</taxon>
        <taxon>Pelagomonadales</taxon>
        <taxon>Pelagomonadaceae</taxon>
        <taxon>Aureococcus</taxon>
    </lineage>
</organism>
<evidence type="ECO:0000313" key="3">
    <source>
        <dbReference type="EMBL" id="KAK7248322.1"/>
    </source>
</evidence>
<dbReference type="Gene3D" id="1.20.58.410">
    <property type="entry name" value="Release factor"/>
    <property type="match status" value="1"/>
</dbReference>
<keyword evidence="4" id="KW-1185">Reference proteome</keyword>
<dbReference type="Proteomes" id="UP001363151">
    <property type="component" value="Unassembled WGS sequence"/>
</dbReference>
<dbReference type="InterPro" id="IPR005139">
    <property type="entry name" value="PCRF"/>
</dbReference>
<dbReference type="InterPro" id="IPR045853">
    <property type="entry name" value="Pep_chain_release_fac_I_sf"/>
</dbReference>
<dbReference type="PANTHER" id="PTHR43116:SF3">
    <property type="entry name" value="CLASS I PEPTIDE CHAIN RELEASE FACTOR"/>
    <property type="match status" value="1"/>
</dbReference>
<comment type="similarity">
    <text evidence="1">Belongs to the prokaryotic/mitochondrial release factor family.</text>
</comment>
<accession>A0ABR1G4R9</accession>
<proteinExistence type="inferred from homology"/>
<dbReference type="InterPro" id="IPR000352">
    <property type="entry name" value="Pep_chain_release_fac_I"/>
</dbReference>
<gene>
    <name evidence="3" type="ORF">SO694_0022301</name>
</gene>
<dbReference type="SMART" id="SM00937">
    <property type="entry name" value="PCRF"/>
    <property type="match status" value="1"/>
</dbReference>
<feature type="domain" description="Prokaryotic-type class I peptide chain release factors" evidence="2">
    <location>
        <begin position="286"/>
        <end position="302"/>
    </location>
</feature>
<dbReference type="Gene3D" id="3.30.160.20">
    <property type="match status" value="1"/>
</dbReference>
<dbReference type="Gene3D" id="3.30.70.1660">
    <property type="match status" value="1"/>
</dbReference>
<sequence>MLLLSCARAFRSIAPRIAQKRSLRRFASGAEDLASLRASLAWASETVGSLRPEAGVVAAWRSEAADLEASSGAPEFWDDAGAARRALARLTALNGNVDRVEAWDALLGDAAEAVDALGGVSDAEEAAYYGEVAAEALAELRAAAAAHELEAAMTGPYDGCDCRLEITAGAGGLDAQEWTAMVARMYARFGEKRGFSVVEAERSEGDHPGCVKGVSLEIRGANAFGLFRGEKGAHRLVRQSPFNSAAKRQTSFASVEPTPDLPDDHPDLPADVAELDPADLEVTTARAGGAGGQNVNKVETAVRMTHVPTGLRVRCARERTQGANKAIALTMLRAKLVAAMAEQRAATLADIRGDRVAADFGASVRSYVLHPYKLVKDDRHETPHATDVLDGDLGPFLDAELRRRARGEEAGDSNG</sequence>
<evidence type="ECO:0000313" key="4">
    <source>
        <dbReference type="Proteomes" id="UP001363151"/>
    </source>
</evidence>
<name>A0ABR1G4R9_AURAN</name>
<dbReference type="PROSITE" id="PS00745">
    <property type="entry name" value="RF_PROK_I"/>
    <property type="match status" value="1"/>
</dbReference>
<dbReference type="SUPFAM" id="SSF75620">
    <property type="entry name" value="Release factor"/>
    <property type="match status" value="1"/>
</dbReference>
<dbReference type="Pfam" id="PF03462">
    <property type="entry name" value="PCRF"/>
    <property type="match status" value="1"/>
</dbReference>
<dbReference type="Pfam" id="PF00472">
    <property type="entry name" value="RF-1"/>
    <property type="match status" value="1"/>
</dbReference>
<reference evidence="3 4" key="1">
    <citation type="submission" date="2024-03" db="EMBL/GenBank/DDBJ databases">
        <title>Aureococcus anophagefferens CCMP1851 and Kratosvirus quantuckense: Draft genome of a second virus-susceptible host strain in the model system.</title>
        <authorList>
            <person name="Chase E."/>
            <person name="Truchon A.R."/>
            <person name="Schepens W."/>
            <person name="Wilhelm S.W."/>
        </authorList>
    </citation>
    <scope>NUCLEOTIDE SEQUENCE [LARGE SCALE GENOMIC DNA]</scope>
    <source>
        <strain evidence="3 4">CCMP1851</strain>
    </source>
</reference>
<dbReference type="EMBL" id="JBBJCI010000106">
    <property type="protein sequence ID" value="KAK7248322.1"/>
    <property type="molecule type" value="Genomic_DNA"/>
</dbReference>
<comment type="caution">
    <text evidence="3">The sequence shown here is derived from an EMBL/GenBank/DDBJ whole genome shotgun (WGS) entry which is preliminary data.</text>
</comment>
<evidence type="ECO:0000256" key="1">
    <source>
        <dbReference type="ARBA" id="ARBA00010835"/>
    </source>
</evidence>
<protein>
    <submittedName>
        <fullName evidence="3">Translation release factor</fullName>
    </submittedName>
</protein>